<proteinExistence type="predicted"/>
<dbReference type="Pfam" id="PF10082">
    <property type="entry name" value="BBP2_2"/>
    <property type="match status" value="1"/>
</dbReference>
<evidence type="ECO:0000313" key="2">
    <source>
        <dbReference type="EMBL" id="QUS58932.1"/>
    </source>
</evidence>
<dbReference type="SUPFAM" id="SSF56935">
    <property type="entry name" value="Porins"/>
    <property type="match status" value="1"/>
</dbReference>
<protein>
    <submittedName>
        <fullName evidence="2">Outer membrane beta-barrel protein</fullName>
    </submittedName>
</protein>
<keyword evidence="3" id="KW-1185">Reference proteome</keyword>
<dbReference type="Proteomes" id="UP000680706">
    <property type="component" value="Plasmid pAb134-02"/>
</dbReference>
<keyword evidence="2" id="KW-0614">Plasmid</keyword>
<keyword evidence="1" id="KW-0732">Signal</keyword>
<dbReference type="InterPro" id="IPR018759">
    <property type="entry name" value="BBP2_2"/>
</dbReference>
<feature type="signal peptide" evidence="1">
    <location>
        <begin position="1"/>
        <end position="19"/>
    </location>
</feature>
<geneLocation type="plasmid" evidence="2 3">
    <name>pAb134-02</name>
</geneLocation>
<name>A0ABX8AW72_9HYPH</name>
<reference evidence="2 3" key="1">
    <citation type="journal article" date="2021" name="Angew. Chem. Int. Ed. Engl.">
        <title>A novel family of nonribosomal peptides modulate collective behavior in Pseudovibrio bacteria isolated from marine sponges.</title>
        <authorList>
            <person name="Ioca L.P."/>
            <person name="Dai Y."/>
            <person name="Kunakom S."/>
            <person name="Diaz-Espinosa J."/>
            <person name="Krunic A."/>
            <person name="Crnkovic C.M."/>
            <person name="Orjala J."/>
            <person name="Sanchez L.M."/>
            <person name="Ferreira A.G."/>
            <person name="Berlinck R.G.S."/>
            <person name="Eustaquio A.S."/>
        </authorList>
    </citation>
    <scope>NUCLEOTIDE SEQUENCE [LARGE SCALE GENOMIC DNA]</scope>
    <source>
        <strain evidence="2 3">Ab134</strain>
        <plasmid evidence="2 3">pAb134-02</plasmid>
    </source>
</reference>
<accession>A0ABX8AW72</accession>
<dbReference type="EMBL" id="CP074128">
    <property type="protein sequence ID" value="QUS58932.1"/>
    <property type="molecule type" value="Genomic_DNA"/>
</dbReference>
<feature type="chain" id="PRO_5046523623" evidence="1">
    <location>
        <begin position="20"/>
        <end position="416"/>
    </location>
</feature>
<dbReference type="RefSeq" id="WP_075697559.1">
    <property type="nucleotide sequence ID" value="NZ_CP074128.1"/>
</dbReference>
<evidence type="ECO:0000313" key="3">
    <source>
        <dbReference type="Proteomes" id="UP000680706"/>
    </source>
</evidence>
<sequence length="416" mass="45723">MTSLRVTIIACMAVTAVNAATASDLSDALLQNSSGYSLRAQPQYSALGIRFANWLLMPTLKSGLYYDSNLYKAKGRKESSVVGLFAPALTLHSDVSRHSFQFGLSGLRKHAFSNENASTLSGRASANANVEILSDFALDLGASIETKQFELGAADASSDAQHGVRREAYVASARISKVFNRLRFIGGASVTHHNYHDVSAESGGVIDQDYRDGTRFSILGKMNYAFSPGLSAFASAEYNARNWKAAGVDNRDSQGIEFLTGLEVDKRGNFHGVAGVGYLRQDYDLGTRGDISTYSVNVDLQWMPSPLLVVNFDGRRSVEESSLAGHTSKLTSKAEVSLDYEFLRNLIISPVISYKRENYSGVDRRDDTFRARLETKHLINRNLKFGAYYDFETLKSTAAENSYSRHLIGINAKVEY</sequence>
<evidence type="ECO:0000256" key="1">
    <source>
        <dbReference type="SAM" id="SignalP"/>
    </source>
</evidence>
<gene>
    <name evidence="2" type="ORF">KGB56_24735</name>
</gene>
<organism evidence="2 3">
    <name type="scientific">Pseudovibrio brasiliensis</name>
    <dbReference type="NCBI Taxonomy" id="1898042"/>
    <lineage>
        <taxon>Bacteria</taxon>
        <taxon>Pseudomonadati</taxon>
        <taxon>Pseudomonadota</taxon>
        <taxon>Alphaproteobacteria</taxon>
        <taxon>Hyphomicrobiales</taxon>
        <taxon>Stappiaceae</taxon>
        <taxon>Pseudovibrio</taxon>
    </lineage>
</organism>